<feature type="domain" description="Cation efflux protein cytoplasmic" evidence="11">
    <location>
        <begin position="214"/>
        <end position="289"/>
    </location>
</feature>
<dbReference type="Proteomes" id="UP000054858">
    <property type="component" value="Unassembled WGS sequence"/>
</dbReference>
<dbReference type="Pfam" id="PF01545">
    <property type="entry name" value="Cation_efflux"/>
    <property type="match status" value="1"/>
</dbReference>
<dbReference type="InterPro" id="IPR027470">
    <property type="entry name" value="Cation_efflux_CTD"/>
</dbReference>
<evidence type="ECO:0000259" key="10">
    <source>
        <dbReference type="Pfam" id="PF01545"/>
    </source>
</evidence>
<keyword evidence="6" id="KW-0406">Ion transport</keyword>
<keyword evidence="5 9" id="KW-0812">Transmembrane</keyword>
<name>A0A0W0X2H1_9GAMM</name>
<feature type="transmembrane region" description="Helical" evidence="9">
    <location>
        <begin position="163"/>
        <end position="192"/>
    </location>
</feature>
<keyword evidence="7 9" id="KW-1133">Transmembrane helix</keyword>
<accession>A0A0W0X2H1</accession>
<evidence type="ECO:0000259" key="11">
    <source>
        <dbReference type="Pfam" id="PF16916"/>
    </source>
</evidence>
<dbReference type="RefSeq" id="WP_025386294.1">
    <property type="nucleotide sequence ID" value="NZ_KV441803.1"/>
</dbReference>
<dbReference type="SUPFAM" id="SSF161111">
    <property type="entry name" value="Cation efflux protein transmembrane domain-like"/>
    <property type="match status" value="1"/>
</dbReference>
<comment type="caution">
    <text evidence="12">The sequence shown here is derived from an EMBL/GenBank/DDBJ whole genome shotgun (WGS) entry which is preliminary data.</text>
</comment>
<dbReference type="EMBL" id="LNYP01000024">
    <property type="protein sequence ID" value="KTD38694.1"/>
    <property type="molecule type" value="Genomic_DNA"/>
</dbReference>
<keyword evidence="6" id="KW-0862">Zinc</keyword>
<dbReference type="GO" id="GO:0008324">
    <property type="term" value="F:monoatomic cation transmembrane transporter activity"/>
    <property type="evidence" value="ECO:0007669"/>
    <property type="project" value="InterPro"/>
</dbReference>
<dbReference type="InterPro" id="IPR036837">
    <property type="entry name" value="Cation_efflux_CTD_sf"/>
</dbReference>
<dbReference type="NCBIfam" id="TIGR01297">
    <property type="entry name" value="CDF"/>
    <property type="match status" value="1"/>
</dbReference>
<keyword evidence="4" id="KW-0410">Iron transport</keyword>
<evidence type="ECO:0000256" key="3">
    <source>
        <dbReference type="ARBA" id="ARBA00022448"/>
    </source>
</evidence>
<sequence>MNQHERYQQAKRITVLGAITNALLGFIKLLGGVMYHSHALVADGFHSLSDLLTDAMVIFASKYGSQDADATHPYGHQRIETAATFLLALILILAGIGISWDSLSDMLHHNQSQPRLLALPIALLSILANEGLFHYTHHIGKQIRSELIIANAWHHRSDAASSVVVLVGLIGSVLGFAYLDAVAAIIVGLMIVKMGWNYGWNSVKELVDTAVDLQTLAKIKNIIQHIDGVQKIHQLRSRSMGKDVFVDVHILVSPFISVSEGHFIAQHVHHQLVDNMEEIKDVTVHVDPEDDEMVCPSLHLPNRHTIEQQFLHAWRQDFPGIQSWVLHYLDGKLTIDLIMETTFTQWAELNKRLRHDLAKYAPIQCIRFFCEQNRLKITC</sequence>
<feature type="transmembrane region" description="Helical" evidence="9">
    <location>
        <begin position="12"/>
        <end position="35"/>
    </location>
</feature>
<evidence type="ECO:0000256" key="8">
    <source>
        <dbReference type="ARBA" id="ARBA00023136"/>
    </source>
</evidence>
<comment type="subcellular location">
    <subcellularLocation>
        <location evidence="1">Membrane</location>
        <topology evidence="1">Multi-pass membrane protein</topology>
    </subcellularLocation>
</comment>
<dbReference type="PATRIC" id="fig|29423.5.peg.1235"/>
<evidence type="ECO:0000313" key="13">
    <source>
        <dbReference type="Proteomes" id="UP000054858"/>
    </source>
</evidence>
<dbReference type="GO" id="GO:0006829">
    <property type="term" value="P:zinc ion transport"/>
    <property type="evidence" value="ECO:0007669"/>
    <property type="project" value="UniProtKB-KW"/>
</dbReference>
<comment type="similarity">
    <text evidence="2">Belongs to the cation diffusion facilitator (CDF) transporter (TC 2.A.4) family. FieF subfamily.</text>
</comment>
<dbReference type="AlphaFoldDB" id="A0A0W0X2H1"/>
<dbReference type="InterPro" id="IPR050291">
    <property type="entry name" value="CDF_Transporter"/>
</dbReference>
<dbReference type="GO" id="GO:0006826">
    <property type="term" value="P:iron ion transport"/>
    <property type="evidence" value="ECO:0007669"/>
    <property type="project" value="UniProtKB-KW"/>
</dbReference>
<protein>
    <submittedName>
        <fullName evidence="12">Cation efflux family protein</fullName>
    </submittedName>
</protein>
<dbReference type="FunFam" id="1.20.1510.10:FF:000006">
    <property type="entry name" value="Divalent cation efflux transporter"/>
    <property type="match status" value="1"/>
</dbReference>
<reference evidence="12 13" key="1">
    <citation type="submission" date="2015-11" db="EMBL/GenBank/DDBJ databases">
        <title>Genomic analysis of 38 Legionella species identifies large and diverse effector repertoires.</title>
        <authorList>
            <person name="Burstein D."/>
            <person name="Amaro F."/>
            <person name="Zusman T."/>
            <person name="Lifshitz Z."/>
            <person name="Cohen O."/>
            <person name="Gilbert J.A."/>
            <person name="Pupko T."/>
            <person name="Shuman H.A."/>
            <person name="Segal G."/>
        </authorList>
    </citation>
    <scope>NUCLEOTIDE SEQUENCE [LARGE SCALE GENOMIC DNA]</scope>
    <source>
        <strain evidence="12 13">Oak Ridge-10</strain>
    </source>
</reference>
<organism evidence="12 13">
    <name type="scientific">Legionella oakridgensis</name>
    <dbReference type="NCBI Taxonomy" id="29423"/>
    <lineage>
        <taxon>Bacteria</taxon>
        <taxon>Pseudomonadati</taxon>
        <taxon>Pseudomonadota</taxon>
        <taxon>Gammaproteobacteria</taxon>
        <taxon>Legionellales</taxon>
        <taxon>Legionellaceae</taxon>
        <taxon>Legionella</taxon>
    </lineage>
</organism>
<dbReference type="GO" id="GO:0016020">
    <property type="term" value="C:membrane"/>
    <property type="evidence" value="ECO:0007669"/>
    <property type="project" value="UniProtKB-SubCell"/>
</dbReference>
<dbReference type="Gene3D" id="1.20.1510.10">
    <property type="entry name" value="Cation efflux protein transmembrane domain"/>
    <property type="match status" value="1"/>
</dbReference>
<dbReference type="PANTHER" id="PTHR43840:SF15">
    <property type="entry name" value="MITOCHONDRIAL METAL TRANSPORTER 1-RELATED"/>
    <property type="match status" value="1"/>
</dbReference>
<keyword evidence="6" id="KW-0864">Zinc transport</keyword>
<evidence type="ECO:0000256" key="4">
    <source>
        <dbReference type="ARBA" id="ARBA00022496"/>
    </source>
</evidence>
<evidence type="ECO:0000256" key="9">
    <source>
        <dbReference type="SAM" id="Phobius"/>
    </source>
</evidence>
<evidence type="ECO:0000256" key="6">
    <source>
        <dbReference type="ARBA" id="ARBA00022906"/>
    </source>
</evidence>
<evidence type="ECO:0000313" key="12">
    <source>
        <dbReference type="EMBL" id="KTD38694.1"/>
    </source>
</evidence>
<dbReference type="PANTHER" id="PTHR43840">
    <property type="entry name" value="MITOCHONDRIAL METAL TRANSPORTER 1-RELATED"/>
    <property type="match status" value="1"/>
</dbReference>
<dbReference type="SUPFAM" id="SSF160240">
    <property type="entry name" value="Cation efflux protein cytoplasmic domain-like"/>
    <property type="match status" value="1"/>
</dbReference>
<evidence type="ECO:0000256" key="2">
    <source>
        <dbReference type="ARBA" id="ARBA00010212"/>
    </source>
</evidence>
<dbReference type="InterPro" id="IPR027469">
    <property type="entry name" value="Cation_efflux_TMD_sf"/>
</dbReference>
<dbReference type="InterPro" id="IPR002524">
    <property type="entry name" value="Cation_efflux"/>
</dbReference>
<proteinExistence type="inferred from homology"/>
<evidence type="ECO:0000256" key="5">
    <source>
        <dbReference type="ARBA" id="ARBA00022692"/>
    </source>
</evidence>
<dbReference type="InterPro" id="IPR058533">
    <property type="entry name" value="Cation_efflux_TM"/>
</dbReference>
<gene>
    <name evidence="12" type="ORF">Loak_1182</name>
</gene>
<dbReference type="Gene3D" id="3.30.70.1350">
    <property type="entry name" value="Cation efflux protein, cytoplasmic domain"/>
    <property type="match status" value="1"/>
</dbReference>
<keyword evidence="3" id="KW-0813">Transport</keyword>
<feature type="domain" description="Cation efflux protein transmembrane" evidence="10">
    <location>
        <begin position="16"/>
        <end position="207"/>
    </location>
</feature>
<keyword evidence="4" id="KW-0408">Iron</keyword>
<dbReference type="Pfam" id="PF16916">
    <property type="entry name" value="ZT_dimer"/>
    <property type="match status" value="1"/>
</dbReference>
<feature type="transmembrane region" description="Helical" evidence="9">
    <location>
        <begin position="82"/>
        <end position="104"/>
    </location>
</feature>
<evidence type="ECO:0000256" key="1">
    <source>
        <dbReference type="ARBA" id="ARBA00004141"/>
    </source>
</evidence>
<keyword evidence="8 9" id="KW-0472">Membrane</keyword>
<evidence type="ECO:0000256" key="7">
    <source>
        <dbReference type="ARBA" id="ARBA00022989"/>
    </source>
</evidence>